<feature type="compositionally biased region" description="Basic and acidic residues" evidence="1">
    <location>
        <begin position="289"/>
        <end position="311"/>
    </location>
</feature>
<evidence type="ECO:0000256" key="2">
    <source>
        <dbReference type="SAM" id="Phobius"/>
    </source>
</evidence>
<gene>
    <name evidence="3" type="ORF">M0812_19361</name>
</gene>
<feature type="region of interest" description="Disordered" evidence="1">
    <location>
        <begin position="278"/>
        <end position="313"/>
    </location>
</feature>
<name>A0AAV7Z3P6_9EUKA</name>
<evidence type="ECO:0000313" key="3">
    <source>
        <dbReference type="EMBL" id="KAJ3435619.1"/>
    </source>
</evidence>
<reference evidence="3" key="1">
    <citation type="submission" date="2022-08" db="EMBL/GenBank/DDBJ databases">
        <title>Novel sulphate-reducing endosymbionts in the free-living metamonad Anaeramoeba.</title>
        <authorList>
            <person name="Jerlstrom-Hultqvist J."/>
            <person name="Cepicka I."/>
            <person name="Gallot-Lavallee L."/>
            <person name="Salas-Leiva D."/>
            <person name="Curtis B.A."/>
            <person name="Zahonova K."/>
            <person name="Pipaliya S."/>
            <person name="Dacks J."/>
            <person name="Roger A.J."/>
        </authorList>
    </citation>
    <scope>NUCLEOTIDE SEQUENCE</scope>
    <source>
        <strain evidence="3">Busselton2</strain>
    </source>
</reference>
<evidence type="ECO:0000313" key="4">
    <source>
        <dbReference type="Proteomes" id="UP001146793"/>
    </source>
</evidence>
<dbReference type="AlphaFoldDB" id="A0AAV7Z3P6"/>
<dbReference type="EMBL" id="JANTQA010000038">
    <property type="protein sequence ID" value="KAJ3435619.1"/>
    <property type="molecule type" value="Genomic_DNA"/>
</dbReference>
<feature type="compositionally biased region" description="Basic residues" evidence="1">
    <location>
        <begin position="278"/>
        <end position="288"/>
    </location>
</feature>
<proteinExistence type="predicted"/>
<sequence length="463" mass="55034">MHNQKEKEQQPMGDNPNIPNQTKCITNLGPFHYQDVSLKELSEKITQDKFYGCSYSFYIPSKDLTYQNKQVAKRWVWCSSRNHYSCNSDLVAFLIHSSQIIPEKRENNDLGVIVTLQFFDSNCSIFVMKRKNGIRSRYSSKLMGLSPIVKSILTLTKQSQIPKVFWDLKQFDNYLRTHQKGLANLRKRQYDYSHTNQATPVGDQWGDTGKQEQIQLQLAEEEEEEKKSQKFPRQEHFQPSNFQNQPQDELSHGLCRYPKRTRKLKKLTLDSNLAFGEKKKKKKTKITHKPKENPKLENNKEKSQTTFRESENSNLSTFASDFKNKNLNNQLLNTNTKLIAMKNRQPTIKQNCLKNYFNFENDLNFYLKKESLRKNVLFNEMEYMKTTPSFANSTKPKTELYCNSYFFWEKKRFSKTKILTNQMVFNKSHVTRLFNVFNEPWYVIVFFFFFKVKKFLFFFFSVI</sequence>
<accession>A0AAV7Z3P6</accession>
<keyword evidence="2" id="KW-0472">Membrane</keyword>
<feature type="compositionally biased region" description="Polar residues" evidence="1">
    <location>
        <begin position="237"/>
        <end position="248"/>
    </location>
</feature>
<organism evidence="3 4">
    <name type="scientific">Anaeramoeba flamelloides</name>
    <dbReference type="NCBI Taxonomy" id="1746091"/>
    <lineage>
        <taxon>Eukaryota</taxon>
        <taxon>Metamonada</taxon>
        <taxon>Anaeramoebidae</taxon>
        <taxon>Anaeramoeba</taxon>
    </lineage>
</organism>
<feature type="region of interest" description="Disordered" evidence="1">
    <location>
        <begin position="219"/>
        <end position="250"/>
    </location>
</feature>
<protein>
    <submittedName>
        <fullName evidence="3">Uncharacterized protein</fullName>
    </submittedName>
</protein>
<dbReference type="Proteomes" id="UP001146793">
    <property type="component" value="Unassembled WGS sequence"/>
</dbReference>
<feature type="compositionally biased region" description="Basic and acidic residues" evidence="1">
    <location>
        <begin position="225"/>
        <end position="236"/>
    </location>
</feature>
<keyword evidence="2" id="KW-0812">Transmembrane</keyword>
<evidence type="ECO:0000256" key="1">
    <source>
        <dbReference type="SAM" id="MobiDB-lite"/>
    </source>
</evidence>
<keyword evidence="2" id="KW-1133">Transmembrane helix</keyword>
<feature type="transmembrane region" description="Helical" evidence="2">
    <location>
        <begin position="441"/>
        <end position="462"/>
    </location>
</feature>
<comment type="caution">
    <text evidence="3">The sequence shown here is derived from an EMBL/GenBank/DDBJ whole genome shotgun (WGS) entry which is preliminary data.</text>
</comment>